<keyword evidence="8" id="KW-0408">Iron</keyword>
<evidence type="ECO:0000256" key="8">
    <source>
        <dbReference type="ARBA" id="ARBA00023004"/>
    </source>
</evidence>
<dbReference type="InterPro" id="IPR023119">
    <property type="entry name" value="Multihaem_cyt_PRC_cyt_su-like"/>
</dbReference>
<feature type="signal peptide" evidence="9">
    <location>
        <begin position="1"/>
        <end position="26"/>
    </location>
</feature>
<keyword evidence="7" id="KW-0249">Electron transport</keyword>
<protein>
    <recommendedName>
        <fullName evidence="2">Photosynthetic reaction center cytochrome c subunit</fullName>
    </recommendedName>
</protein>
<dbReference type="NCBIfam" id="NF033196">
    <property type="entry name" value="c_type_nonphoto"/>
    <property type="match status" value="1"/>
</dbReference>
<dbReference type="Gene3D" id="1.10.468.10">
    <property type="entry name" value="Photosynthetic Reaction Center, subunit C, domain 2"/>
    <property type="match status" value="1"/>
</dbReference>
<evidence type="ECO:0000256" key="4">
    <source>
        <dbReference type="ARBA" id="ARBA00022531"/>
    </source>
</evidence>
<dbReference type="InterPro" id="IPR003158">
    <property type="entry name" value="Photosyn_RC_cyt_c-su"/>
</dbReference>
<dbReference type="GO" id="GO:0009055">
    <property type="term" value="F:electron transfer activity"/>
    <property type="evidence" value="ECO:0007669"/>
    <property type="project" value="InterPro"/>
</dbReference>
<keyword evidence="11" id="KW-1185">Reference proteome</keyword>
<gene>
    <name evidence="10" type="ORF">LX66_3819</name>
</gene>
<reference evidence="10 11" key="1">
    <citation type="journal article" date="2013" name="Stand. Genomic Sci.">
        <title>Genomic Encyclopedia of Type Strains, Phase I: The one thousand microbial genomes (KMG-I) project.</title>
        <authorList>
            <person name="Kyrpides N.C."/>
            <person name="Woyke T."/>
            <person name="Eisen J.A."/>
            <person name="Garrity G."/>
            <person name="Lilburn T.G."/>
            <person name="Beck B.J."/>
            <person name="Whitman W.B."/>
            <person name="Hugenholtz P."/>
            <person name="Klenk H.P."/>
        </authorList>
    </citation>
    <scope>NUCLEOTIDE SEQUENCE [LARGE SCALE GENOMIC DNA]</scope>
    <source>
        <strain evidence="10 11">DSM 13484</strain>
    </source>
</reference>
<dbReference type="Pfam" id="PF02276">
    <property type="entry name" value="CytoC_RC"/>
    <property type="match status" value="1"/>
</dbReference>
<name>A0A562T0N3_CHIJA</name>
<evidence type="ECO:0000256" key="7">
    <source>
        <dbReference type="ARBA" id="ARBA00022982"/>
    </source>
</evidence>
<feature type="chain" id="PRO_5022112549" description="Photosynthetic reaction center cytochrome c subunit" evidence="9">
    <location>
        <begin position="27"/>
        <end position="130"/>
    </location>
</feature>
<evidence type="ECO:0000256" key="1">
    <source>
        <dbReference type="ARBA" id="ARBA00003196"/>
    </source>
</evidence>
<evidence type="ECO:0000256" key="2">
    <source>
        <dbReference type="ARBA" id="ARBA00015978"/>
    </source>
</evidence>
<dbReference type="GO" id="GO:0030077">
    <property type="term" value="C:plasma membrane light-harvesting complex"/>
    <property type="evidence" value="ECO:0007669"/>
    <property type="project" value="InterPro"/>
</dbReference>
<dbReference type="RefSeq" id="WP_145716472.1">
    <property type="nucleotide sequence ID" value="NZ_BAAAFY010000005.1"/>
</dbReference>
<evidence type="ECO:0000313" key="10">
    <source>
        <dbReference type="EMBL" id="TWI86560.1"/>
    </source>
</evidence>
<evidence type="ECO:0000256" key="6">
    <source>
        <dbReference type="ARBA" id="ARBA00022723"/>
    </source>
</evidence>
<evidence type="ECO:0000256" key="9">
    <source>
        <dbReference type="SAM" id="SignalP"/>
    </source>
</evidence>
<dbReference type="Proteomes" id="UP000316778">
    <property type="component" value="Unassembled WGS sequence"/>
</dbReference>
<dbReference type="GO" id="GO:0020037">
    <property type="term" value="F:heme binding"/>
    <property type="evidence" value="ECO:0007669"/>
    <property type="project" value="InterPro"/>
</dbReference>
<keyword evidence="3" id="KW-0813">Transport</keyword>
<dbReference type="SUPFAM" id="SSF48695">
    <property type="entry name" value="Multiheme cytochromes"/>
    <property type="match status" value="1"/>
</dbReference>
<accession>A0A562T0N3</accession>
<dbReference type="AlphaFoldDB" id="A0A562T0N3"/>
<dbReference type="GO" id="GO:0019684">
    <property type="term" value="P:photosynthesis, light reaction"/>
    <property type="evidence" value="ECO:0007669"/>
    <property type="project" value="InterPro"/>
</dbReference>
<comment type="caution">
    <text evidence="10">The sequence shown here is derived from an EMBL/GenBank/DDBJ whole genome shotgun (WGS) entry which is preliminary data.</text>
</comment>
<dbReference type="EMBL" id="VLLG01000004">
    <property type="protein sequence ID" value="TWI86560.1"/>
    <property type="molecule type" value="Genomic_DNA"/>
</dbReference>
<proteinExistence type="predicted"/>
<evidence type="ECO:0000256" key="3">
    <source>
        <dbReference type="ARBA" id="ARBA00022448"/>
    </source>
</evidence>
<dbReference type="InterPro" id="IPR036280">
    <property type="entry name" value="Multihaem_cyt_sf"/>
</dbReference>
<evidence type="ECO:0000256" key="5">
    <source>
        <dbReference type="ARBA" id="ARBA00022617"/>
    </source>
</evidence>
<keyword evidence="6" id="KW-0479">Metal-binding</keyword>
<keyword evidence="5" id="KW-0349">Heme</keyword>
<evidence type="ECO:0000313" key="11">
    <source>
        <dbReference type="Proteomes" id="UP000316778"/>
    </source>
</evidence>
<sequence>MKRSLLVMLSLLIAVTLCSLSLPQQHENPKNLKVLPKDISHEELENVMRGFKDALGVKCGFCHAPRKDDPKKLDFASDENEHKAVARDMMRMTARINKKYFKSHQVAAVSCYTCHRGNEEPVSKPETTKK</sequence>
<organism evidence="10 11">
    <name type="scientific">Chitinophaga japonensis</name>
    <name type="common">Flexibacter japonensis</name>
    <dbReference type="NCBI Taxonomy" id="104662"/>
    <lineage>
        <taxon>Bacteria</taxon>
        <taxon>Pseudomonadati</taxon>
        <taxon>Bacteroidota</taxon>
        <taxon>Chitinophagia</taxon>
        <taxon>Chitinophagales</taxon>
        <taxon>Chitinophagaceae</taxon>
        <taxon>Chitinophaga</taxon>
    </lineage>
</organism>
<keyword evidence="9" id="KW-0732">Signal</keyword>
<comment type="function">
    <text evidence="1">The reaction center of purple bacteria contains a tightly bound cytochrome molecule which re-reduces the photo oxidized primary electron donor.</text>
</comment>
<dbReference type="OrthoDB" id="951235at2"/>
<keyword evidence="4" id="KW-0602">Photosynthesis</keyword>
<dbReference type="GO" id="GO:0005506">
    <property type="term" value="F:iron ion binding"/>
    <property type="evidence" value="ECO:0007669"/>
    <property type="project" value="InterPro"/>
</dbReference>